<dbReference type="KEGG" id="acel:acsn021_09140"/>
<gene>
    <name evidence="17" type="primary">queH</name>
    <name evidence="18" type="ORF">acsn021_09140</name>
</gene>
<accession>A0A6S6R181</accession>
<evidence type="ECO:0000256" key="9">
    <source>
        <dbReference type="ARBA" id="ARBA00022785"/>
    </source>
</evidence>
<evidence type="ECO:0000256" key="14">
    <source>
        <dbReference type="ARBA" id="ARBA00023284"/>
    </source>
</evidence>
<feature type="disulfide bond" description="Redox-active" evidence="17">
    <location>
        <begin position="196"/>
        <end position="198"/>
    </location>
</feature>
<evidence type="ECO:0000256" key="15">
    <source>
        <dbReference type="ARBA" id="ARBA00031446"/>
    </source>
</evidence>
<keyword evidence="9 17" id="KW-0671">Queuosine biosynthesis</keyword>
<sequence>MDIKRNYQKELEQVLSTLTQKEVTPTLLLHSCCAPCSSYVLEYLSQYFNITIFYYNPNISFEDEYYRRIEEQNRLIRSLPVKNPIRFLQGSYETERFYSLAKGYETDPEGGPRCFSCYELRLDETARIAKEQGFNYFTTTLSISPHKNASKLNDIGESMSKKYDTPYLYSDFKKKNGYKRSIELSKEYDLYRQDFCGCVYSKAYNEKLRQQNAIDNPEHM</sequence>
<keyword evidence="13 17" id="KW-1015">Disulfide bond</keyword>
<dbReference type="PANTHER" id="PTHR36701">
    <property type="entry name" value="EPOXYQUEUOSINE REDUCTASE QUEH"/>
    <property type="match status" value="1"/>
</dbReference>
<feature type="binding site" evidence="17">
    <location>
        <position position="117"/>
    </location>
    <ligand>
        <name>[4Fe-4S] cluster</name>
        <dbReference type="ChEBI" id="CHEBI:49883"/>
    </ligand>
</feature>
<evidence type="ECO:0000256" key="7">
    <source>
        <dbReference type="ARBA" id="ARBA00022694"/>
    </source>
</evidence>
<dbReference type="RefSeq" id="WP_184090385.1">
    <property type="nucleotide sequence ID" value="NZ_AP023367.1"/>
</dbReference>
<comment type="catalytic activity">
    <reaction evidence="16 17">
        <text>epoxyqueuosine(34) in tRNA + AH2 = queuosine(34) in tRNA + A + H2O</text>
        <dbReference type="Rhea" id="RHEA:32159"/>
        <dbReference type="Rhea" id="RHEA-COMP:18571"/>
        <dbReference type="Rhea" id="RHEA-COMP:18582"/>
        <dbReference type="ChEBI" id="CHEBI:13193"/>
        <dbReference type="ChEBI" id="CHEBI:15377"/>
        <dbReference type="ChEBI" id="CHEBI:17499"/>
        <dbReference type="ChEBI" id="CHEBI:194431"/>
        <dbReference type="ChEBI" id="CHEBI:194443"/>
        <dbReference type="EC" id="1.17.99.6"/>
    </reaction>
</comment>
<dbReference type="PANTHER" id="PTHR36701:SF1">
    <property type="entry name" value="EPOXYQUEUOSINE REDUCTASE QUEH"/>
    <property type="match status" value="1"/>
</dbReference>
<feature type="binding site" evidence="17">
    <location>
        <position position="114"/>
    </location>
    <ligand>
        <name>[4Fe-4S] cluster</name>
        <dbReference type="ChEBI" id="CHEBI:49883"/>
    </ligand>
</feature>
<dbReference type="Proteomes" id="UP000515561">
    <property type="component" value="Chromosome"/>
</dbReference>
<comment type="pathway">
    <text evidence="2 17">tRNA modification; tRNA-queuosine biosynthesis.</text>
</comment>
<dbReference type="EC" id="1.17.99.6" evidence="4 17"/>
<evidence type="ECO:0000256" key="8">
    <source>
        <dbReference type="ARBA" id="ARBA00022723"/>
    </source>
</evidence>
<evidence type="ECO:0000256" key="5">
    <source>
        <dbReference type="ARBA" id="ARBA00016895"/>
    </source>
</evidence>
<keyword evidence="7 17" id="KW-0819">tRNA processing</keyword>
<evidence type="ECO:0000313" key="19">
    <source>
        <dbReference type="Proteomes" id="UP000515561"/>
    </source>
</evidence>
<protein>
    <recommendedName>
        <fullName evidence="5 17">Epoxyqueuosine reductase QueH</fullName>
        <ecNumber evidence="4 17">1.17.99.6</ecNumber>
    </recommendedName>
    <alternativeName>
        <fullName evidence="15 17">Queuosine biosynthesis protein QueH</fullName>
    </alternativeName>
</protein>
<keyword evidence="11 17" id="KW-0408">Iron</keyword>
<feature type="binding site" evidence="17">
    <location>
        <position position="32"/>
    </location>
    <ligand>
        <name>[4Fe-4S] cluster</name>
        <dbReference type="ChEBI" id="CHEBI:49883"/>
    </ligand>
</feature>
<dbReference type="InterPro" id="IPR003828">
    <property type="entry name" value="QueH"/>
</dbReference>
<evidence type="ECO:0000256" key="3">
    <source>
        <dbReference type="ARBA" id="ARBA00008207"/>
    </source>
</evidence>
<evidence type="ECO:0000256" key="10">
    <source>
        <dbReference type="ARBA" id="ARBA00023002"/>
    </source>
</evidence>
<keyword evidence="10 17" id="KW-0560">Oxidoreductase</keyword>
<dbReference type="GO" id="GO:0051539">
    <property type="term" value="F:4 iron, 4 sulfur cluster binding"/>
    <property type="evidence" value="ECO:0007669"/>
    <property type="project" value="UniProtKB-UniRule"/>
</dbReference>
<keyword evidence="6 17" id="KW-0004">4Fe-4S</keyword>
<proteinExistence type="inferred from homology"/>
<comment type="function">
    <text evidence="1 17">Catalyzes the conversion of epoxyqueuosine (oQ) to queuosine (Q), which is a hypermodified base found in the wobble positions of tRNA(Asp), tRNA(Asn), tRNA(His) and tRNA(Tyr).</text>
</comment>
<dbReference type="EMBL" id="AP023367">
    <property type="protein sequence ID" value="BCJ93345.1"/>
    <property type="molecule type" value="Genomic_DNA"/>
</dbReference>
<evidence type="ECO:0000256" key="2">
    <source>
        <dbReference type="ARBA" id="ARBA00004691"/>
    </source>
</evidence>
<evidence type="ECO:0000256" key="17">
    <source>
        <dbReference type="HAMAP-Rule" id="MF_02089"/>
    </source>
</evidence>
<feature type="binding site" evidence="17">
    <location>
        <position position="33"/>
    </location>
    <ligand>
        <name>[4Fe-4S] cluster</name>
        <dbReference type="ChEBI" id="CHEBI:49883"/>
    </ligand>
</feature>
<reference evidence="18 19" key="1">
    <citation type="journal article" date="2016" name="Int. J. Syst. Evol. Microbiol.">
        <title>Descriptions of Anaerotaenia torta gen. nov., sp. nov. and Anaerocolumna cellulosilytica gen. nov., sp. nov. isolated from a methanogenic reactor of cattle waste.</title>
        <authorList>
            <person name="Uek A."/>
            <person name="Ohtaki Y."/>
            <person name="Kaku N."/>
            <person name="Ueki K."/>
        </authorList>
    </citation>
    <scope>NUCLEOTIDE SEQUENCE [LARGE SCALE GENOMIC DNA]</scope>
    <source>
        <strain evidence="18 19">SN021</strain>
    </source>
</reference>
<keyword evidence="14 17" id="KW-0676">Redox-active center</keyword>
<evidence type="ECO:0000256" key="6">
    <source>
        <dbReference type="ARBA" id="ARBA00022485"/>
    </source>
</evidence>
<dbReference type="HAMAP" id="MF_02089">
    <property type="entry name" value="QueH"/>
    <property type="match status" value="1"/>
</dbReference>
<organism evidence="18 19">
    <name type="scientific">Anaerocolumna cellulosilytica</name>
    <dbReference type="NCBI Taxonomy" id="433286"/>
    <lineage>
        <taxon>Bacteria</taxon>
        <taxon>Bacillati</taxon>
        <taxon>Bacillota</taxon>
        <taxon>Clostridia</taxon>
        <taxon>Lachnospirales</taxon>
        <taxon>Lachnospiraceae</taxon>
        <taxon>Anaerocolumna</taxon>
    </lineage>
</organism>
<dbReference type="UniPathway" id="UPA00392"/>
<evidence type="ECO:0000256" key="13">
    <source>
        <dbReference type="ARBA" id="ARBA00023157"/>
    </source>
</evidence>
<evidence type="ECO:0000256" key="12">
    <source>
        <dbReference type="ARBA" id="ARBA00023014"/>
    </source>
</evidence>
<comment type="similarity">
    <text evidence="3 17">Belongs to the QueH family.</text>
</comment>
<evidence type="ECO:0000313" key="18">
    <source>
        <dbReference type="EMBL" id="BCJ93345.1"/>
    </source>
</evidence>
<dbReference type="GO" id="GO:0008616">
    <property type="term" value="P:tRNA queuosine(34) biosynthetic process"/>
    <property type="evidence" value="ECO:0007669"/>
    <property type="project" value="UniProtKB-UniRule"/>
</dbReference>
<keyword evidence="8 17" id="KW-0479">Metal-binding</keyword>
<evidence type="ECO:0000256" key="1">
    <source>
        <dbReference type="ARBA" id="ARBA00002268"/>
    </source>
</evidence>
<dbReference type="Pfam" id="PF02677">
    <property type="entry name" value="QueH"/>
    <property type="match status" value="1"/>
</dbReference>
<name>A0A6S6R181_9FIRM</name>
<evidence type="ECO:0000256" key="11">
    <source>
        <dbReference type="ARBA" id="ARBA00023004"/>
    </source>
</evidence>
<dbReference type="GO" id="GO:0046872">
    <property type="term" value="F:metal ion binding"/>
    <property type="evidence" value="ECO:0007669"/>
    <property type="project" value="UniProtKB-KW"/>
</dbReference>
<dbReference type="GO" id="GO:0052693">
    <property type="term" value="F:epoxyqueuosine reductase activity"/>
    <property type="evidence" value="ECO:0007669"/>
    <property type="project" value="UniProtKB-UniRule"/>
</dbReference>
<evidence type="ECO:0000256" key="4">
    <source>
        <dbReference type="ARBA" id="ARBA00012622"/>
    </source>
</evidence>
<dbReference type="AlphaFoldDB" id="A0A6S6R181"/>
<keyword evidence="19" id="KW-1185">Reference proteome</keyword>
<evidence type="ECO:0000256" key="16">
    <source>
        <dbReference type="ARBA" id="ARBA00047415"/>
    </source>
</evidence>
<keyword evidence="12 17" id="KW-0411">Iron-sulfur</keyword>